<gene>
    <name evidence="3" type="ORF">PTTG_01784</name>
</gene>
<sequence length="419" mass="46341">MSSVDESTTPREHPDPTTEPKRLSGIAGSDDSHDDSVHGGEKVDPSTDFLDFLDLESTTPPLEELDGQPRNTGSHFPPSDSRDSDQTDGVPVANVADIPAPAGASPVKNSTRADGTPMDADPVTSDTAPRRGKSPSEESDTKPRRSTNPSRSQTNWSAVIEVESDPEDANWDDEEEESLTGSSETSDKESSESSDESSNSDSQISSTLQAQLPKPAGKGKGPAEPLSYHALSLRYAALEDHRKEYTRQAQKEISRWEDKIEKLKKKSCQKSIALRKLKRRQKNKDRKIAEIHQRVQSELQDIKSQVEAAGNTDLAAQIREATARIAQQEDDINALQNENVIHALIKLDLETHIEKLRQKSAHWNPTRMISCDPLNLCNSCPIFFISVLRLSSWNIYSMCSVLISDFQTVCSLRMMNSYG</sequence>
<feature type="compositionally biased region" description="Basic and acidic residues" evidence="2">
    <location>
        <begin position="30"/>
        <end position="45"/>
    </location>
</feature>
<reference evidence="4 5" key="3">
    <citation type="journal article" date="2017" name="G3 (Bethesda)">
        <title>Comparative analysis highlights variable genome content of wheat rusts and divergence of the mating loci.</title>
        <authorList>
            <person name="Cuomo C.A."/>
            <person name="Bakkeren G."/>
            <person name="Khalil H.B."/>
            <person name="Panwar V."/>
            <person name="Joly D."/>
            <person name="Linning R."/>
            <person name="Sakthikumar S."/>
            <person name="Song X."/>
            <person name="Adiconis X."/>
            <person name="Fan L."/>
            <person name="Goldberg J.M."/>
            <person name="Levin J.Z."/>
            <person name="Young S."/>
            <person name="Zeng Q."/>
            <person name="Anikster Y."/>
            <person name="Bruce M."/>
            <person name="Wang M."/>
            <person name="Yin C."/>
            <person name="McCallum B."/>
            <person name="Szabo L.J."/>
            <person name="Hulbert S."/>
            <person name="Chen X."/>
            <person name="Fellers J.P."/>
        </authorList>
    </citation>
    <scope>NUCLEOTIDE SEQUENCE</scope>
    <source>
        <strain evidence="4">isolate 1-1 / race 1 (BBBD)</strain>
        <strain evidence="5">Isolate 1-1 / race 1 (BBBD)</strain>
    </source>
</reference>
<reference evidence="3" key="2">
    <citation type="submission" date="2016-05" db="EMBL/GenBank/DDBJ databases">
        <title>Comparative analysis highlights variable genome content of wheat rusts and divergence of the mating loci.</title>
        <authorList>
            <person name="Cuomo C.A."/>
            <person name="Bakkeren G."/>
            <person name="Szabo L."/>
            <person name="Khalil H."/>
            <person name="Joly D."/>
            <person name="Goldberg J."/>
            <person name="Young S."/>
            <person name="Zeng Q."/>
            <person name="Fellers J."/>
        </authorList>
    </citation>
    <scope>NUCLEOTIDE SEQUENCE [LARGE SCALE GENOMIC DNA]</scope>
    <source>
        <strain evidence="3">1-1 BBBD Race 1</strain>
    </source>
</reference>
<dbReference type="EnsemblFungi" id="PTTG_01784-t43_1">
    <property type="protein sequence ID" value="PTTG_01784-t43_1-p1"/>
    <property type="gene ID" value="PTTG_01784"/>
</dbReference>
<reference evidence="3" key="1">
    <citation type="submission" date="2009-11" db="EMBL/GenBank/DDBJ databases">
        <authorList>
            <consortium name="The Broad Institute Genome Sequencing Platform"/>
            <person name="Ward D."/>
            <person name="Feldgarden M."/>
            <person name="Earl A."/>
            <person name="Young S.K."/>
            <person name="Zeng Q."/>
            <person name="Koehrsen M."/>
            <person name="Alvarado L."/>
            <person name="Berlin A."/>
            <person name="Bochicchio J."/>
            <person name="Borenstein D."/>
            <person name="Chapman S.B."/>
            <person name="Chen Z."/>
            <person name="Engels R."/>
            <person name="Freedman E."/>
            <person name="Gellesch M."/>
            <person name="Goldberg J."/>
            <person name="Griggs A."/>
            <person name="Gujja S."/>
            <person name="Heilman E."/>
            <person name="Heiman D."/>
            <person name="Hepburn T."/>
            <person name="Howarth C."/>
            <person name="Jen D."/>
            <person name="Larson L."/>
            <person name="Lewis B."/>
            <person name="Mehta T."/>
            <person name="Park D."/>
            <person name="Pearson M."/>
            <person name="Roberts A."/>
            <person name="Saif S."/>
            <person name="Shea T."/>
            <person name="Shenoy N."/>
            <person name="Sisk P."/>
            <person name="Stolte C."/>
            <person name="Sykes S."/>
            <person name="Thomson T."/>
            <person name="Walk T."/>
            <person name="White J."/>
            <person name="Yandava C."/>
            <person name="Izard J."/>
            <person name="Baranova O.V."/>
            <person name="Blanton J.M."/>
            <person name="Tanner A.C."/>
            <person name="Dewhirst F.E."/>
            <person name="Haas B."/>
            <person name="Nusbaum C."/>
            <person name="Birren B."/>
        </authorList>
    </citation>
    <scope>NUCLEOTIDE SEQUENCE [LARGE SCALE GENOMIC DNA]</scope>
    <source>
        <strain evidence="3">1-1 BBBD Race 1</strain>
    </source>
</reference>
<feature type="non-terminal residue" evidence="3">
    <location>
        <position position="419"/>
    </location>
</feature>
<evidence type="ECO:0000256" key="2">
    <source>
        <dbReference type="SAM" id="MobiDB-lite"/>
    </source>
</evidence>
<dbReference type="VEuPathDB" id="FungiDB:PTTG_01784"/>
<dbReference type="OrthoDB" id="2511119at2759"/>
<evidence type="ECO:0000313" key="3">
    <source>
        <dbReference type="EMBL" id="OAV98589.1"/>
    </source>
</evidence>
<keyword evidence="5" id="KW-1185">Reference proteome</keyword>
<dbReference type="Proteomes" id="UP000005240">
    <property type="component" value="Unassembled WGS sequence"/>
</dbReference>
<accession>A0A180H1S4</accession>
<dbReference type="AlphaFoldDB" id="A0A180H1S4"/>
<dbReference type="EMBL" id="ADAS02000006">
    <property type="protein sequence ID" value="OAV98589.1"/>
    <property type="molecule type" value="Genomic_DNA"/>
</dbReference>
<name>A0A180H1S4_PUCT1</name>
<protein>
    <submittedName>
        <fullName evidence="3 4">Uncharacterized protein</fullName>
    </submittedName>
</protein>
<keyword evidence="1" id="KW-0175">Coiled coil</keyword>
<feature type="compositionally biased region" description="Low complexity" evidence="2">
    <location>
        <begin position="196"/>
        <end position="206"/>
    </location>
</feature>
<evidence type="ECO:0000313" key="5">
    <source>
        <dbReference type="Proteomes" id="UP000005240"/>
    </source>
</evidence>
<evidence type="ECO:0000313" key="4">
    <source>
        <dbReference type="EnsemblFungi" id="PTTG_01784-t43_1-p1"/>
    </source>
</evidence>
<feature type="coiled-coil region" evidence="1">
    <location>
        <begin position="246"/>
        <end position="338"/>
    </location>
</feature>
<organism evidence="3">
    <name type="scientific">Puccinia triticina (isolate 1-1 / race 1 (BBBD))</name>
    <name type="common">Brown leaf rust fungus</name>
    <dbReference type="NCBI Taxonomy" id="630390"/>
    <lineage>
        <taxon>Eukaryota</taxon>
        <taxon>Fungi</taxon>
        <taxon>Dikarya</taxon>
        <taxon>Basidiomycota</taxon>
        <taxon>Pucciniomycotina</taxon>
        <taxon>Pucciniomycetes</taxon>
        <taxon>Pucciniales</taxon>
        <taxon>Pucciniaceae</taxon>
        <taxon>Puccinia</taxon>
    </lineage>
</organism>
<feature type="compositionally biased region" description="Acidic residues" evidence="2">
    <location>
        <begin position="162"/>
        <end position="178"/>
    </location>
</feature>
<feature type="compositionally biased region" description="Polar residues" evidence="2">
    <location>
        <begin position="146"/>
        <end position="157"/>
    </location>
</feature>
<evidence type="ECO:0000256" key="1">
    <source>
        <dbReference type="SAM" id="Coils"/>
    </source>
</evidence>
<feature type="compositionally biased region" description="Basic and acidic residues" evidence="2">
    <location>
        <begin position="8"/>
        <end position="22"/>
    </location>
</feature>
<proteinExistence type="predicted"/>
<feature type="region of interest" description="Disordered" evidence="2">
    <location>
        <begin position="1"/>
        <end position="225"/>
    </location>
</feature>
<reference evidence="4" key="4">
    <citation type="submission" date="2025-05" db="UniProtKB">
        <authorList>
            <consortium name="EnsemblFungi"/>
        </authorList>
    </citation>
    <scope>IDENTIFICATION</scope>
    <source>
        <strain evidence="4">isolate 1-1 / race 1 (BBBD)</strain>
    </source>
</reference>
<feature type="compositionally biased region" description="Basic and acidic residues" evidence="2">
    <location>
        <begin position="134"/>
        <end position="143"/>
    </location>
</feature>